<name>D2HC28_AILME</name>
<feature type="non-terminal residue" evidence="1">
    <location>
        <position position="88"/>
    </location>
</feature>
<dbReference type="InParanoid" id="D2HC28"/>
<proteinExistence type="predicted"/>
<dbReference type="EMBL" id="GL192674">
    <property type="protein sequence ID" value="EFB17447.1"/>
    <property type="molecule type" value="Genomic_DNA"/>
</dbReference>
<evidence type="ECO:0000313" key="1">
    <source>
        <dbReference type="EMBL" id="EFB17447.1"/>
    </source>
</evidence>
<dbReference type="AlphaFoldDB" id="D2HC28"/>
<accession>D2HC28</accession>
<sequence length="88" mass="10130">FFFNVSEAIFNGERREMYGKRMSPFLLFCKIQTFALECPITSPCSQVLRFLAYSRYLCLLCPQFTTFLLVATDFGSVRYTVGSEVKAI</sequence>
<protein>
    <submittedName>
        <fullName evidence="1">Uncharacterized protein</fullName>
    </submittedName>
</protein>
<reference evidence="1" key="1">
    <citation type="journal article" date="2010" name="Nature">
        <title>The sequence and de novo assembly of the giant panda genome.</title>
        <authorList>
            <person name="Li R."/>
            <person name="Fan W."/>
            <person name="Tian G."/>
            <person name="Zhu H."/>
            <person name="He L."/>
            <person name="Cai J."/>
            <person name="Huang Q."/>
            <person name="Cai Q."/>
            <person name="Li B."/>
            <person name="Bai Y."/>
            <person name="Zhang Z."/>
            <person name="Zhang Y."/>
            <person name="Wang W."/>
            <person name="Li J."/>
            <person name="Wei F."/>
            <person name="Li H."/>
            <person name="Jian M."/>
            <person name="Li J."/>
            <person name="Zhang Z."/>
            <person name="Nielsen R."/>
            <person name="Li D."/>
            <person name="Gu W."/>
            <person name="Yang Z."/>
            <person name="Xuan Z."/>
            <person name="Ryder O.A."/>
            <person name="Leung F.C."/>
            <person name="Zhou Y."/>
            <person name="Cao J."/>
            <person name="Sun X."/>
            <person name="Fu Y."/>
            <person name="Fang X."/>
            <person name="Guo X."/>
            <person name="Wang B."/>
            <person name="Hou R."/>
            <person name="Shen F."/>
            <person name="Mu B."/>
            <person name="Ni P."/>
            <person name="Lin R."/>
            <person name="Qian W."/>
            <person name="Wang G."/>
            <person name="Yu C."/>
            <person name="Nie W."/>
            <person name="Wang J."/>
            <person name="Wu Z."/>
            <person name="Liang H."/>
            <person name="Min J."/>
            <person name="Wu Q."/>
            <person name="Cheng S."/>
            <person name="Ruan J."/>
            <person name="Wang M."/>
            <person name="Shi Z."/>
            <person name="Wen M."/>
            <person name="Liu B."/>
            <person name="Ren X."/>
            <person name="Zheng H."/>
            <person name="Dong D."/>
            <person name="Cook K."/>
            <person name="Shan G."/>
            <person name="Zhang H."/>
            <person name="Kosiol C."/>
            <person name="Xie X."/>
            <person name="Lu Z."/>
            <person name="Zheng H."/>
            <person name="Li Y."/>
            <person name="Steiner C.C."/>
            <person name="Lam T.T."/>
            <person name="Lin S."/>
            <person name="Zhang Q."/>
            <person name="Li G."/>
            <person name="Tian J."/>
            <person name="Gong T."/>
            <person name="Liu H."/>
            <person name="Zhang D."/>
            <person name="Fang L."/>
            <person name="Ye C."/>
            <person name="Zhang J."/>
            <person name="Hu W."/>
            <person name="Xu A."/>
            <person name="Ren Y."/>
            <person name="Zhang G."/>
            <person name="Bruford M.W."/>
            <person name="Li Q."/>
            <person name="Ma L."/>
            <person name="Guo Y."/>
            <person name="An N."/>
            <person name="Hu Y."/>
            <person name="Zheng Y."/>
            <person name="Shi Y."/>
            <person name="Li Z."/>
            <person name="Liu Q."/>
            <person name="Chen Y."/>
            <person name="Zhao J."/>
            <person name="Qu N."/>
            <person name="Zhao S."/>
            <person name="Tian F."/>
            <person name="Wang X."/>
            <person name="Wang H."/>
            <person name="Xu L."/>
            <person name="Liu X."/>
            <person name="Vinar T."/>
            <person name="Wang Y."/>
            <person name="Lam T.W."/>
            <person name="Yiu S.M."/>
            <person name="Liu S."/>
            <person name="Zhang H."/>
            <person name="Li D."/>
            <person name="Huang Y."/>
            <person name="Wang X."/>
            <person name="Yang G."/>
            <person name="Jiang Z."/>
            <person name="Wang J."/>
            <person name="Qin N."/>
            <person name="Li L."/>
            <person name="Li J."/>
            <person name="Bolund L."/>
            <person name="Kristiansen K."/>
            <person name="Wong G.K."/>
            <person name="Olson M."/>
            <person name="Zhang X."/>
            <person name="Li S."/>
            <person name="Yang H."/>
            <person name="Wang J."/>
            <person name="Wang J."/>
        </authorList>
    </citation>
    <scope>NUCLEOTIDE SEQUENCE [LARGE SCALE GENOMIC DNA]</scope>
</reference>
<organism evidence="1">
    <name type="scientific">Ailuropoda melanoleuca</name>
    <name type="common">Giant panda</name>
    <dbReference type="NCBI Taxonomy" id="9646"/>
    <lineage>
        <taxon>Eukaryota</taxon>
        <taxon>Metazoa</taxon>
        <taxon>Chordata</taxon>
        <taxon>Craniata</taxon>
        <taxon>Vertebrata</taxon>
        <taxon>Euteleostomi</taxon>
        <taxon>Mammalia</taxon>
        <taxon>Eutheria</taxon>
        <taxon>Laurasiatheria</taxon>
        <taxon>Carnivora</taxon>
        <taxon>Caniformia</taxon>
        <taxon>Ursidae</taxon>
        <taxon>Ailuropoda</taxon>
    </lineage>
</organism>
<gene>
    <name evidence="1" type="ORF">PANDA_008120</name>
</gene>
<feature type="non-terminal residue" evidence="1">
    <location>
        <position position="1"/>
    </location>
</feature>